<accession>A5DKL3</accession>
<dbReference type="EMBL" id="CH408158">
    <property type="protein sequence ID" value="EDK39716.2"/>
    <property type="molecule type" value="Genomic_DNA"/>
</dbReference>
<dbReference type="KEGG" id="pgu:PGUG_03814"/>
<dbReference type="InParanoid" id="A5DKL3"/>
<dbReference type="GeneID" id="5126191"/>
<name>A5DKL3_PICGU</name>
<evidence type="ECO:0000256" key="1">
    <source>
        <dbReference type="SAM" id="MobiDB-lite"/>
    </source>
</evidence>
<feature type="compositionally biased region" description="Low complexity" evidence="1">
    <location>
        <begin position="58"/>
        <end position="71"/>
    </location>
</feature>
<reference evidence="3 4" key="1">
    <citation type="journal article" date="2009" name="Nature">
        <title>Evolution of pathogenicity and sexual reproduction in eight Candida genomes.</title>
        <authorList>
            <person name="Butler G."/>
            <person name="Rasmussen M.D."/>
            <person name="Lin M.F."/>
            <person name="Santos M.A."/>
            <person name="Sakthikumar S."/>
            <person name="Munro C.A."/>
            <person name="Rheinbay E."/>
            <person name="Grabherr M."/>
            <person name="Forche A."/>
            <person name="Reedy J.L."/>
            <person name="Agrafioti I."/>
            <person name="Arnaud M.B."/>
            <person name="Bates S."/>
            <person name="Brown A.J."/>
            <person name="Brunke S."/>
            <person name="Costanzo M.C."/>
            <person name="Fitzpatrick D.A."/>
            <person name="de Groot P.W."/>
            <person name="Harris D."/>
            <person name="Hoyer L.L."/>
            <person name="Hube B."/>
            <person name="Klis F.M."/>
            <person name="Kodira C."/>
            <person name="Lennard N."/>
            <person name="Logue M.E."/>
            <person name="Martin R."/>
            <person name="Neiman A.M."/>
            <person name="Nikolaou E."/>
            <person name="Quail M.A."/>
            <person name="Quinn J."/>
            <person name="Santos M.C."/>
            <person name="Schmitzberger F.F."/>
            <person name="Sherlock G."/>
            <person name="Shah P."/>
            <person name="Silverstein K.A."/>
            <person name="Skrzypek M.S."/>
            <person name="Soll D."/>
            <person name="Staggs R."/>
            <person name="Stansfield I."/>
            <person name="Stumpf M.P."/>
            <person name="Sudbery P.E."/>
            <person name="Srikantha T."/>
            <person name="Zeng Q."/>
            <person name="Berman J."/>
            <person name="Berriman M."/>
            <person name="Heitman J."/>
            <person name="Gow N.A."/>
            <person name="Lorenz M.C."/>
            <person name="Birren B.W."/>
            <person name="Kellis M."/>
            <person name="Cuomo C.A."/>
        </authorList>
    </citation>
    <scope>NUCLEOTIDE SEQUENCE [LARGE SCALE GENOMIC DNA]</scope>
    <source>
        <strain evidence="4">ATCC 6260 / CBS 566 / DSM 6381 / JCM 1539 / NBRC 10279 / NRRL Y-324</strain>
    </source>
</reference>
<dbReference type="VEuPathDB" id="FungiDB:PGUG_03814"/>
<dbReference type="HOGENOM" id="CLU_560337_0_0_1"/>
<feature type="region of interest" description="Disordered" evidence="1">
    <location>
        <begin position="56"/>
        <end position="105"/>
    </location>
</feature>
<dbReference type="OrthoDB" id="4091477at2759"/>
<dbReference type="PROSITE" id="PS00028">
    <property type="entry name" value="ZINC_FINGER_C2H2_1"/>
    <property type="match status" value="1"/>
</dbReference>
<dbReference type="Gene3D" id="3.30.160.60">
    <property type="entry name" value="Classic Zinc Finger"/>
    <property type="match status" value="1"/>
</dbReference>
<dbReference type="RefSeq" id="XP_001484433.2">
    <property type="nucleotide sequence ID" value="XM_001484383.1"/>
</dbReference>
<keyword evidence="4" id="KW-1185">Reference proteome</keyword>
<evidence type="ECO:0000313" key="4">
    <source>
        <dbReference type="Proteomes" id="UP000001997"/>
    </source>
</evidence>
<dbReference type="AlphaFoldDB" id="A5DKL3"/>
<feature type="region of interest" description="Disordered" evidence="1">
    <location>
        <begin position="159"/>
        <end position="197"/>
    </location>
</feature>
<feature type="domain" description="C2H2-type" evidence="2">
    <location>
        <begin position="455"/>
        <end position="477"/>
    </location>
</feature>
<feature type="compositionally biased region" description="Basic and acidic residues" evidence="1">
    <location>
        <begin position="75"/>
        <end position="85"/>
    </location>
</feature>
<sequence length="487" mass="55620">MTNTSDYDDPRKLQSQDGRYFDNPASPDPTKMWQHANFDQFYNDRFQYTSFLPRYHDQSQSQNPQTQSQNNHDQSINHDQHRIDPRNQNLLPHNPHSIPHIYNGSSLHVPMQNQRRFAPEQPETVSFVSGLPSATINYVSKESSPDDFLTYFDFSAHDSTPATPKDHDLAPPNNPKPKESLHVRASKPPVIPKKKPTFIPLDNLDNKLLSKFKEPLASSHSDSSFDVDDHLRIQDPDLEGFPGDDYRLHQFQTDTTPLMKPPTSIQNDYFDFYDTGLERKSTNSSKDMANNTGSDQEFAQFVPEPELEPLPFHPPEYHPDPFDVEPVPLAKSYISHLDIERPTFHRTDSNQSNASISSIGSNKDAIKKKKPGKGSVCVICEKFISRDLTRHMRIHDEVGRFKCVYPRSTCSHKTGKFNRPYDYKKHLLRAHFKFDNPRGRSHSTLTDMIPLDGSCAACGARFSAQDWLNDHVLGGTHRCPGLVRGDQ</sequence>
<dbReference type="InterPro" id="IPR013087">
    <property type="entry name" value="Znf_C2H2_type"/>
</dbReference>
<dbReference type="Proteomes" id="UP000001997">
    <property type="component" value="Unassembled WGS sequence"/>
</dbReference>
<proteinExistence type="predicted"/>
<feature type="region of interest" description="Disordered" evidence="1">
    <location>
        <begin position="1"/>
        <end position="32"/>
    </location>
</feature>
<organism evidence="3 4">
    <name type="scientific">Meyerozyma guilliermondii (strain ATCC 6260 / CBS 566 / DSM 6381 / JCM 1539 / NBRC 10279 / NRRL Y-324)</name>
    <name type="common">Yeast</name>
    <name type="synonym">Candida guilliermondii</name>
    <dbReference type="NCBI Taxonomy" id="294746"/>
    <lineage>
        <taxon>Eukaryota</taxon>
        <taxon>Fungi</taxon>
        <taxon>Dikarya</taxon>
        <taxon>Ascomycota</taxon>
        <taxon>Saccharomycotina</taxon>
        <taxon>Pichiomycetes</taxon>
        <taxon>Debaryomycetaceae</taxon>
        <taxon>Meyerozyma</taxon>
    </lineage>
</organism>
<evidence type="ECO:0000259" key="2">
    <source>
        <dbReference type="PROSITE" id="PS00028"/>
    </source>
</evidence>
<feature type="compositionally biased region" description="Polar residues" evidence="1">
    <location>
        <begin position="349"/>
        <end position="361"/>
    </location>
</feature>
<dbReference type="eggNOG" id="ENOG502S680">
    <property type="taxonomic scope" value="Eukaryota"/>
</dbReference>
<gene>
    <name evidence="3" type="ORF">PGUG_03814</name>
</gene>
<feature type="region of interest" description="Disordered" evidence="1">
    <location>
        <begin position="344"/>
        <end position="370"/>
    </location>
</feature>
<evidence type="ECO:0000313" key="3">
    <source>
        <dbReference type="EMBL" id="EDK39716.2"/>
    </source>
</evidence>
<protein>
    <recommendedName>
        <fullName evidence="2">C2H2-type domain-containing protein</fullName>
    </recommendedName>
</protein>